<sequence>MQIRIQKGLIDVVTTLFPHANHKFCFRHMYKNMKKFYRGTQIEWLVWSAAKAVKQSEKNKHMDQLKLENPAAHDWLLKEPFEHWVRSHFNFTAKCEHITNNFSESFNMRILKTKDRPIHKLLEKLNIMLMKLMYDRRLKAKEWEEASLVLVPRAQTHIDKMIKCYGQYQPTNHFLPPPLVRGAGRPRKQRIPDSDEEIRQKRCRKCGGYGHNKKTCKGAPATSRPRVARAPKRVDTNVSMAGHMYSVGLPPVTPNIRGRGSGGIGSGGGNGRSARGTRQTYDTEAPRPTQTSQAPMQTRASTQQVQAPRQTQSRQTQNQNQATQGLRQSQS</sequence>
<feature type="compositionally biased region" description="Gly residues" evidence="1">
    <location>
        <begin position="259"/>
        <end position="271"/>
    </location>
</feature>
<dbReference type="Proteomes" id="UP000541444">
    <property type="component" value="Unassembled WGS sequence"/>
</dbReference>
<proteinExistence type="predicted"/>
<dbReference type="PANTHER" id="PTHR31973">
    <property type="entry name" value="POLYPROTEIN, PUTATIVE-RELATED"/>
    <property type="match status" value="1"/>
</dbReference>
<accession>A0A7J7MS49</accession>
<feature type="region of interest" description="Disordered" evidence="1">
    <location>
        <begin position="175"/>
        <end position="230"/>
    </location>
</feature>
<reference evidence="2 3" key="1">
    <citation type="journal article" date="2020" name="IScience">
        <title>Genome Sequencing of the Endangered Kingdonia uniflora (Circaeasteraceae, Ranunculales) Reveals Potential Mechanisms of Evolutionary Specialization.</title>
        <authorList>
            <person name="Sun Y."/>
            <person name="Deng T."/>
            <person name="Zhang A."/>
            <person name="Moore M.J."/>
            <person name="Landis J.B."/>
            <person name="Lin N."/>
            <person name="Zhang H."/>
            <person name="Zhang X."/>
            <person name="Huang J."/>
            <person name="Zhang X."/>
            <person name="Sun H."/>
            <person name="Wang H."/>
        </authorList>
    </citation>
    <scope>NUCLEOTIDE SEQUENCE [LARGE SCALE GENOMIC DNA]</scope>
    <source>
        <strain evidence="2">TB1705</strain>
        <tissue evidence="2">Leaf</tissue>
    </source>
</reference>
<feature type="compositionally biased region" description="Low complexity" evidence="1">
    <location>
        <begin position="309"/>
        <end position="324"/>
    </location>
</feature>
<name>A0A7J7MS49_9MAGN</name>
<feature type="non-terminal residue" evidence="2">
    <location>
        <position position="1"/>
    </location>
</feature>
<feature type="compositionally biased region" description="Basic residues" evidence="1">
    <location>
        <begin position="201"/>
        <end position="216"/>
    </location>
</feature>
<protein>
    <recommendedName>
        <fullName evidence="4">CCHC-type domain-containing protein</fullName>
    </recommendedName>
</protein>
<feature type="compositionally biased region" description="Polar residues" evidence="1">
    <location>
        <begin position="288"/>
        <end position="308"/>
    </location>
</feature>
<feature type="region of interest" description="Disordered" evidence="1">
    <location>
        <begin position="249"/>
        <end position="331"/>
    </location>
</feature>
<evidence type="ECO:0000313" key="3">
    <source>
        <dbReference type="Proteomes" id="UP000541444"/>
    </source>
</evidence>
<gene>
    <name evidence="2" type="ORF">GIB67_037230</name>
</gene>
<feature type="compositionally biased region" description="Basic and acidic residues" evidence="1">
    <location>
        <begin position="190"/>
        <end position="200"/>
    </location>
</feature>
<comment type="caution">
    <text evidence="2">The sequence shown here is derived from an EMBL/GenBank/DDBJ whole genome shotgun (WGS) entry which is preliminary data.</text>
</comment>
<evidence type="ECO:0000313" key="2">
    <source>
        <dbReference type="EMBL" id="KAF6157657.1"/>
    </source>
</evidence>
<evidence type="ECO:0000256" key="1">
    <source>
        <dbReference type="SAM" id="MobiDB-lite"/>
    </source>
</evidence>
<dbReference type="PANTHER" id="PTHR31973:SF187">
    <property type="entry name" value="MUTATOR TRANSPOSASE MUDRA PROTEIN"/>
    <property type="match status" value="1"/>
</dbReference>
<keyword evidence="3" id="KW-1185">Reference proteome</keyword>
<dbReference type="EMBL" id="JACGCM010001272">
    <property type="protein sequence ID" value="KAF6157657.1"/>
    <property type="molecule type" value="Genomic_DNA"/>
</dbReference>
<organism evidence="2 3">
    <name type="scientific">Kingdonia uniflora</name>
    <dbReference type="NCBI Taxonomy" id="39325"/>
    <lineage>
        <taxon>Eukaryota</taxon>
        <taxon>Viridiplantae</taxon>
        <taxon>Streptophyta</taxon>
        <taxon>Embryophyta</taxon>
        <taxon>Tracheophyta</taxon>
        <taxon>Spermatophyta</taxon>
        <taxon>Magnoliopsida</taxon>
        <taxon>Ranunculales</taxon>
        <taxon>Circaeasteraceae</taxon>
        <taxon>Kingdonia</taxon>
    </lineage>
</organism>
<dbReference type="AlphaFoldDB" id="A0A7J7MS49"/>
<dbReference type="OrthoDB" id="1683089at2759"/>
<evidence type="ECO:0008006" key="4">
    <source>
        <dbReference type="Google" id="ProtNLM"/>
    </source>
</evidence>